<protein>
    <submittedName>
        <fullName evidence="4">Kinesin motor domain-containing protein</fullName>
    </submittedName>
</protein>
<evidence type="ECO:0000256" key="1">
    <source>
        <dbReference type="SAM" id="MobiDB-lite"/>
    </source>
</evidence>
<evidence type="ECO:0000313" key="3">
    <source>
        <dbReference type="Proteomes" id="UP000050794"/>
    </source>
</evidence>
<keyword evidence="3" id="KW-1185">Reference proteome</keyword>
<dbReference type="EMBL" id="UYWY01021465">
    <property type="protein sequence ID" value="VDM44199.1"/>
    <property type="molecule type" value="Genomic_DNA"/>
</dbReference>
<sequence>MRSPRRDAHVADVNFASRSLQLMRFLSNVVLNIDEPVSRPYSMLASVARTDVSVLQGKGKRCAFVGVPHKTTKDSTARTDYVMTSEAVKASENHHDLDAPRPTDFQTAAAHLDALALAFSSRHPHDSFLNFVAKSFTGCRISQCTSLHDPPNSARRSESEELTKVKLSESHVP</sequence>
<reference evidence="4" key="1">
    <citation type="submission" date="2016-06" db="UniProtKB">
        <authorList>
            <consortium name="WormBaseParasite"/>
        </authorList>
    </citation>
    <scope>IDENTIFICATION</scope>
</reference>
<gene>
    <name evidence="2" type="ORF">TCNE_LOCUS12878</name>
</gene>
<feature type="compositionally biased region" description="Basic and acidic residues" evidence="1">
    <location>
        <begin position="155"/>
        <end position="173"/>
    </location>
</feature>
<organism evidence="3 4">
    <name type="scientific">Toxocara canis</name>
    <name type="common">Canine roundworm</name>
    <dbReference type="NCBI Taxonomy" id="6265"/>
    <lineage>
        <taxon>Eukaryota</taxon>
        <taxon>Metazoa</taxon>
        <taxon>Ecdysozoa</taxon>
        <taxon>Nematoda</taxon>
        <taxon>Chromadorea</taxon>
        <taxon>Rhabditida</taxon>
        <taxon>Spirurina</taxon>
        <taxon>Ascaridomorpha</taxon>
        <taxon>Ascaridoidea</taxon>
        <taxon>Toxocaridae</taxon>
        <taxon>Toxocara</taxon>
    </lineage>
</organism>
<accession>A0A183UWK8</accession>
<feature type="region of interest" description="Disordered" evidence="1">
    <location>
        <begin position="147"/>
        <end position="173"/>
    </location>
</feature>
<reference evidence="2 3" key="2">
    <citation type="submission" date="2018-11" db="EMBL/GenBank/DDBJ databases">
        <authorList>
            <consortium name="Pathogen Informatics"/>
        </authorList>
    </citation>
    <scope>NUCLEOTIDE SEQUENCE [LARGE SCALE GENOMIC DNA]</scope>
</reference>
<evidence type="ECO:0000313" key="2">
    <source>
        <dbReference type="EMBL" id="VDM44199.1"/>
    </source>
</evidence>
<dbReference type="Proteomes" id="UP000050794">
    <property type="component" value="Unassembled WGS sequence"/>
</dbReference>
<evidence type="ECO:0000313" key="4">
    <source>
        <dbReference type="WBParaSite" id="TCNE_0001287801-mRNA-1"/>
    </source>
</evidence>
<dbReference type="AlphaFoldDB" id="A0A183UWK8"/>
<dbReference type="WBParaSite" id="TCNE_0001287801-mRNA-1">
    <property type="protein sequence ID" value="TCNE_0001287801-mRNA-1"/>
    <property type="gene ID" value="TCNE_0001287801"/>
</dbReference>
<name>A0A183UWK8_TOXCA</name>
<proteinExistence type="predicted"/>